<accession>A0ABN9SVF0</accession>
<gene>
    <name evidence="2" type="ORF">PCOR1329_LOCUS32962</name>
</gene>
<sequence length="252" mass="26276">MPRPRGVALARRRRRGAGVPSSASAAPRGTAAAGAMSAQLAPALPLSPRLRARASTLPLDLGSSHGASWQRPPAHGSRVAALASGLQASGDARVPGGSEPSSESSHAASQVQSRGSLKGGLRHEAKEGGRREVRFSMSAVDLARASSKRAERAAEWAEPERRGSLSLAGDGLLRRCHWGCGAARDLCPHGPEGACGAAAQWAEDAFASARRAAGSLRWGQVRRQLAEVPQQVMDSPTNVVMAVLVLATRERR</sequence>
<dbReference type="EMBL" id="CAUYUJ010013614">
    <property type="protein sequence ID" value="CAK0836494.1"/>
    <property type="molecule type" value="Genomic_DNA"/>
</dbReference>
<dbReference type="Proteomes" id="UP001189429">
    <property type="component" value="Unassembled WGS sequence"/>
</dbReference>
<evidence type="ECO:0000313" key="2">
    <source>
        <dbReference type="EMBL" id="CAK0836494.1"/>
    </source>
</evidence>
<name>A0ABN9SVF0_9DINO</name>
<comment type="caution">
    <text evidence="2">The sequence shown here is derived from an EMBL/GenBank/DDBJ whole genome shotgun (WGS) entry which is preliminary data.</text>
</comment>
<feature type="region of interest" description="Disordered" evidence="1">
    <location>
        <begin position="1"/>
        <end position="37"/>
    </location>
</feature>
<evidence type="ECO:0000313" key="3">
    <source>
        <dbReference type="Proteomes" id="UP001189429"/>
    </source>
</evidence>
<reference evidence="2" key="1">
    <citation type="submission" date="2023-10" db="EMBL/GenBank/DDBJ databases">
        <authorList>
            <person name="Chen Y."/>
            <person name="Shah S."/>
            <person name="Dougan E. K."/>
            <person name="Thang M."/>
            <person name="Chan C."/>
        </authorList>
    </citation>
    <scope>NUCLEOTIDE SEQUENCE [LARGE SCALE GENOMIC DNA]</scope>
</reference>
<feature type="region of interest" description="Disordered" evidence="1">
    <location>
        <begin position="89"/>
        <end position="132"/>
    </location>
</feature>
<keyword evidence="3" id="KW-1185">Reference proteome</keyword>
<organism evidence="2 3">
    <name type="scientific">Prorocentrum cordatum</name>
    <dbReference type="NCBI Taxonomy" id="2364126"/>
    <lineage>
        <taxon>Eukaryota</taxon>
        <taxon>Sar</taxon>
        <taxon>Alveolata</taxon>
        <taxon>Dinophyceae</taxon>
        <taxon>Prorocentrales</taxon>
        <taxon>Prorocentraceae</taxon>
        <taxon>Prorocentrum</taxon>
    </lineage>
</organism>
<feature type="compositionally biased region" description="Low complexity" evidence="1">
    <location>
        <begin position="17"/>
        <end position="37"/>
    </location>
</feature>
<proteinExistence type="predicted"/>
<evidence type="ECO:0000256" key="1">
    <source>
        <dbReference type="SAM" id="MobiDB-lite"/>
    </source>
</evidence>
<feature type="compositionally biased region" description="Basic and acidic residues" evidence="1">
    <location>
        <begin position="121"/>
        <end position="132"/>
    </location>
</feature>
<feature type="compositionally biased region" description="Low complexity" evidence="1">
    <location>
        <begin position="94"/>
        <end position="113"/>
    </location>
</feature>
<protein>
    <submittedName>
        <fullName evidence="2">Uncharacterized protein</fullName>
    </submittedName>
</protein>